<dbReference type="PANTHER" id="PTHR45875">
    <property type="entry name" value="METHYLTRANSFERASE N6AMT1"/>
    <property type="match status" value="1"/>
</dbReference>
<dbReference type="InterPro" id="IPR004557">
    <property type="entry name" value="PrmC-related"/>
</dbReference>
<keyword evidence="19" id="KW-1185">Reference proteome</keyword>
<comment type="function">
    <text evidence="9">Methyltransferase that can methylate proteins and, to a lower extent, arsenic. Catalytic subunit of a heterodimer with TRMT112, which monomethylates 'Lys-12' of histone H4 (H4K12me1), a modification present at the promoters of numerous genes encoding cell cycle regulators. Catalytic subunit of a heterodimer with TRMT112, which catalyzes N5-methylation of Glu residue of proteins with a Gly-Gln-Xaa-Xaa-Xaa-Arg motif. Methylates ETF1 on 'Gln-185'; ETF1 needs to be complexed to ERF3 in its GTP-bound form to be efficiently methylated. May also play a role in the modulation of arsenic-induced toxicity by mediating the conversion of monomethylarsonous acid (3+) into the less toxic dimethylarsonic acid. It however only plays a limited role in arsenic metabolism compared with AS3MT.</text>
</comment>
<evidence type="ECO:0000256" key="6">
    <source>
        <dbReference type="ARBA" id="ARBA00023242"/>
    </source>
</evidence>
<keyword evidence="5" id="KW-0949">S-adenosyl-L-methionine</keyword>
<dbReference type="InterPro" id="IPR029063">
    <property type="entry name" value="SAM-dependent_MTases_sf"/>
</dbReference>
<evidence type="ECO:0000256" key="11">
    <source>
        <dbReference type="ARBA" id="ARBA00075330"/>
    </source>
</evidence>
<evidence type="ECO:0000256" key="8">
    <source>
        <dbReference type="ARBA" id="ARBA00050903"/>
    </source>
</evidence>
<dbReference type="GO" id="GO:0032259">
    <property type="term" value="P:methylation"/>
    <property type="evidence" value="ECO:0007669"/>
    <property type="project" value="UniProtKB-KW"/>
</dbReference>
<dbReference type="PANTHER" id="PTHR45875:SF1">
    <property type="entry name" value="METHYLTRANSFERASE N6AMT1"/>
    <property type="match status" value="1"/>
</dbReference>
<evidence type="ECO:0000256" key="12">
    <source>
        <dbReference type="ARBA" id="ARBA00076540"/>
    </source>
</evidence>
<evidence type="ECO:0000313" key="19">
    <source>
        <dbReference type="Proteomes" id="UP001347796"/>
    </source>
</evidence>
<name>A0AAN8GJB0_PATCE</name>
<gene>
    <name evidence="18" type="ORF">SNE40_021822</name>
</gene>
<keyword evidence="6" id="KW-0539">Nucleus</keyword>
<evidence type="ECO:0000256" key="15">
    <source>
        <dbReference type="ARBA" id="ARBA00093624"/>
    </source>
</evidence>
<dbReference type="Proteomes" id="UP001347796">
    <property type="component" value="Unassembled WGS sequence"/>
</dbReference>
<proteinExistence type="inferred from homology"/>
<evidence type="ECO:0000256" key="1">
    <source>
        <dbReference type="ARBA" id="ARBA00004123"/>
    </source>
</evidence>
<evidence type="ECO:0000256" key="13">
    <source>
        <dbReference type="ARBA" id="ARBA00080992"/>
    </source>
</evidence>
<dbReference type="InterPro" id="IPR002052">
    <property type="entry name" value="DNA_methylase_N6_adenine_CS"/>
</dbReference>
<evidence type="ECO:0000256" key="10">
    <source>
        <dbReference type="ARBA" id="ARBA00062344"/>
    </source>
</evidence>
<evidence type="ECO:0000256" key="16">
    <source>
        <dbReference type="ARBA" id="ARBA00093667"/>
    </source>
</evidence>
<evidence type="ECO:0000256" key="2">
    <source>
        <dbReference type="ARBA" id="ARBA00006149"/>
    </source>
</evidence>
<dbReference type="GO" id="GO:0036009">
    <property type="term" value="F:protein-glutamine N-methyltransferase activity"/>
    <property type="evidence" value="ECO:0007669"/>
    <property type="project" value="UniProtKB-ARBA"/>
</dbReference>
<protein>
    <recommendedName>
        <fullName evidence="15">Methyltransferase HEMK2</fullName>
    </recommendedName>
    <alternativeName>
        <fullName evidence="14">HemK methyltransferase family member 2</fullName>
    </alternativeName>
    <alternativeName>
        <fullName evidence="12">Lysine N-methyltransferase 9</fullName>
    </alternativeName>
    <alternativeName>
        <fullName evidence="11">Methylarsonite methyltransferase N6AMT1</fullName>
    </alternativeName>
    <alternativeName>
        <fullName evidence="16">Methyltransferase N6AMT1</fullName>
    </alternativeName>
    <alternativeName>
        <fullName evidence="13">Protein N(5)-glutamine methyltransferase</fullName>
    </alternativeName>
</protein>
<dbReference type="PROSITE" id="PS00092">
    <property type="entry name" value="N6_MTASE"/>
    <property type="match status" value="1"/>
</dbReference>
<evidence type="ECO:0000256" key="7">
    <source>
        <dbReference type="ARBA" id="ARBA00048619"/>
    </source>
</evidence>
<comment type="subunit">
    <text evidence="10">Heterodimer; heterodimerization with TRMT112 is required for S-adenosyl-L-methionine-binding.</text>
</comment>
<evidence type="ECO:0000256" key="9">
    <source>
        <dbReference type="ARBA" id="ARBA00053180"/>
    </source>
</evidence>
<dbReference type="GO" id="GO:0035657">
    <property type="term" value="C:eRF1 methyltransferase complex"/>
    <property type="evidence" value="ECO:0007669"/>
    <property type="project" value="TreeGrafter"/>
</dbReference>
<comment type="catalytic activity">
    <reaction evidence="8">
        <text>methylarsonous acid + S-adenosyl-L-methionine = dimethylarsinate + S-adenosyl-L-homocysteine + 2 H(+)</text>
        <dbReference type="Rhea" id="RHEA:11684"/>
        <dbReference type="ChEBI" id="CHEBI:15378"/>
        <dbReference type="ChEBI" id="CHEBI:16223"/>
        <dbReference type="ChEBI" id="CHEBI:17826"/>
        <dbReference type="ChEBI" id="CHEBI:57856"/>
        <dbReference type="ChEBI" id="CHEBI:59789"/>
    </reaction>
</comment>
<dbReference type="FunFam" id="3.40.50.150:FF:000077">
    <property type="entry name" value="HemK methyltransferase family member 2"/>
    <property type="match status" value="1"/>
</dbReference>
<evidence type="ECO:0000259" key="17">
    <source>
        <dbReference type="Pfam" id="PF05175"/>
    </source>
</evidence>
<dbReference type="CDD" id="cd02440">
    <property type="entry name" value="AdoMet_MTases"/>
    <property type="match status" value="1"/>
</dbReference>
<comment type="similarity">
    <text evidence="2">Belongs to the eukaryotic/archaeal PrmC-related family.</text>
</comment>
<dbReference type="AlphaFoldDB" id="A0AAN8GJB0"/>
<organism evidence="18 19">
    <name type="scientific">Patella caerulea</name>
    <name type="common">Rayed Mediterranean limpet</name>
    <dbReference type="NCBI Taxonomy" id="87958"/>
    <lineage>
        <taxon>Eukaryota</taxon>
        <taxon>Metazoa</taxon>
        <taxon>Spiralia</taxon>
        <taxon>Lophotrochozoa</taxon>
        <taxon>Mollusca</taxon>
        <taxon>Gastropoda</taxon>
        <taxon>Patellogastropoda</taxon>
        <taxon>Patelloidea</taxon>
        <taxon>Patellidae</taxon>
        <taxon>Patella</taxon>
    </lineage>
</organism>
<dbReference type="GO" id="GO:0005634">
    <property type="term" value="C:nucleus"/>
    <property type="evidence" value="ECO:0007669"/>
    <property type="project" value="UniProtKB-SubCell"/>
</dbReference>
<dbReference type="NCBIfam" id="TIGR00537">
    <property type="entry name" value="hemK_rel_arch"/>
    <property type="match status" value="1"/>
</dbReference>
<comment type="catalytic activity">
    <reaction evidence="7">
        <text>L-lysyl-[histone] + S-adenosyl-L-methionine = N(6)-methyl-L-lysyl-[histone] + S-adenosyl-L-homocysteine + H(+)</text>
        <dbReference type="Rhea" id="RHEA:10024"/>
        <dbReference type="Rhea" id="RHEA-COMP:9845"/>
        <dbReference type="Rhea" id="RHEA-COMP:9846"/>
        <dbReference type="ChEBI" id="CHEBI:15378"/>
        <dbReference type="ChEBI" id="CHEBI:29969"/>
        <dbReference type="ChEBI" id="CHEBI:57856"/>
        <dbReference type="ChEBI" id="CHEBI:59789"/>
        <dbReference type="ChEBI" id="CHEBI:61929"/>
    </reaction>
    <physiologicalReaction direction="left-to-right" evidence="7">
        <dbReference type="Rhea" id="RHEA:10025"/>
    </physiologicalReaction>
</comment>
<sequence length="223" mass="24693">MTESGHLPTPDISHLSSSDYLKIYEPAEDSFLLIDALEKDVNFLNQLRPTVCLEVGCGSGLCLTFLAQILQTKALFIATDINPSAVDICQKTAQQNNISIQPILTDLVSCLGDRLEHQVDVLLFNPPYVVTSSSEVGSHGIEASWAGGVKGREVTDRLLPYIDKVLSKTGVFYLVIVKENLPDEIKDILGRDKFHCDVIITRKSGPEHLSILRFQRRHSDCNS</sequence>
<dbReference type="InterPro" id="IPR052190">
    <property type="entry name" value="Euk-Arch_PrmC-MTase"/>
</dbReference>
<reference evidence="18 19" key="1">
    <citation type="submission" date="2024-01" db="EMBL/GenBank/DDBJ databases">
        <title>The genome of the rayed Mediterranean limpet Patella caerulea (Linnaeus, 1758).</title>
        <authorList>
            <person name="Anh-Thu Weber A."/>
            <person name="Halstead-Nussloch G."/>
        </authorList>
    </citation>
    <scope>NUCLEOTIDE SEQUENCE [LARGE SCALE GENOMIC DNA]</scope>
    <source>
        <strain evidence="18">AATW-2023a</strain>
        <tissue evidence="18">Whole specimen</tissue>
    </source>
</reference>
<dbReference type="Pfam" id="PF05175">
    <property type="entry name" value="MTS"/>
    <property type="match status" value="1"/>
</dbReference>
<evidence type="ECO:0000256" key="4">
    <source>
        <dbReference type="ARBA" id="ARBA00022679"/>
    </source>
</evidence>
<feature type="domain" description="Methyltransferase small" evidence="17">
    <location>
        <begin position="35"/>
        <end position="132"/>
    </location>
</feature>
<dbReference type="GO" id="GO:0003676">
    <property type="term" value="F:nucleic acid binding"/>
    <property type="evidence" value="ECO:0007669"/>
    <property type="project" value="InterPro"/>
</dbReference>
<comment type="caution">
    <text evidence="18">The sequence shown here is derived from an EMBL/GenBank/DDBJ whole genome shotgun (WGS) entry which is preliminary data.</text>
</comment>
<dbReference type="Gene3D" id="3.40.50.150">
    <property type="entry name" value="Vaccinia Virus protein VP39"/>
    <property type="match status" value="1"/>
</dbReference>
<keyword evidence="4" id="KW-0808">Transferase</keyword>
<comment type="subcellular location">
    <subcellularLocation>
        <location evidence="1">Nucleus</location>
    </subcellularLocation>
</comment>
<dbReference type="InterPro" id="IPR007848">
    <property type="entry name" value="Small_mtfrase_dom"/>
</dbReference>
<evidence type="ECO:0000256" key="3">
    <source>
        <dbReference type="ARBA" id="ARBA00022603"/>
    </source>
</evidence>
<evidence type="ECO:0000313" key="18">
    <source>
        <dbReference type="EMBL" id="KAK6167894.1"/>
    </source>
</evidence>
<dbReference type="SUPFAM" id="SSF53335">
    <property type="entry name" value="S-adenosyl-L-methionine-dependent methyltransferases"/>
    <property type="match status" value="1"/>
</dbReference>
<dbReference type="EMBL" id="JAZGQO010000018">
    <property type="protein sequence ID" value="KAK6167894.1"/>
    <property type="molecule type" value="Genomic_DNA"/>
</dbReference>
<accession>A0AAN8GJB0</accession>
<keyword evidence="3" id="KW-0489">Methyltransferase</keyword>
<evidence type="ECO:0000256" key="14">
    <source>
        <dbReference type="ARBA" id="ARBA00083337"/>
    </source>
</evidence>
<evidence type="ECO:0000256" key="5">
    <source>
        <dbReference type="ARBA" id="ARBA00022691"/>
    </source>
</evidence>